<sequence length="307" mass="31631">MRLVSRPLRRAAAPCCLAAAAVLLAVPAPAHADPAAAPACATPEARTFPLTTRIHGGPRSYPAGGGYGTWYLDLTNTTDRPCTGVHPVIVLVDEERELKPSQPLLEFYDGHRAQPHPVRFEATDRDELVGAFDDGFPGFTVGPGKTLSVKVRLAVTSDAVANRVTATAAVVQRRDDDGDWVGQSNDYRFAIDAPQDRPTAPRTGTSTDPGTGTGTDSGADTGSGTDTGTESGAATSAAPDAHPTAEPGSGTRPPATELPGRRDSAPLPGLPGELAATGPSPLARGALAATALLLLSGAALLGRRRRR</sequence>
<evidence type="ECO:0000256" key="6">
    <source>
        <dbReference type="SAM" id="Phobius"/>
    </source>
</evidence>
<feature type="chain" id="PRO_5001851545" description="Gram-positive cocci surface proteins LPxTG domain-containing protein" evidence="7">
    <location>
        <begin position="33"/>
        <end position="307"/>
    </location>
</feature>
<keyword evidence="2" id="KW-0964">Secreted</keyword>
<dbReference type="Proteomes" id="UP000029482">
    <property type="component" value="Chromosome"/>
</dbReference>
<feature type="signal peptide" evidence="7">
    <location>
        <begin position="1"/>
        <end position="32"/>
    </location>
</feature>
<feature type="compositionally biased region" description="Low complexity" evidence="5">
    <location>
        <begin position="203"/>
        <end position="238"/>
    </location>
</feature>
<feature type="transmembrane region" description="Helical" evidence="6">
    <location>
        <begin position="282"/>
        <end position="301"/>
    </location>
</feature>
<keyword evidence="6" id="KW-0472">Membrane</keyword>
<evidence type="ECO:0000256" key="5">
    <source>
        <dbReference type="SAM" id="MobiDB-lite"/>
    </source>
</evidence>
<evidence type="ECO:0000256" key="4">
    <source>
        <dbReference type="ARBA" id="ARBA00023088"/>
    </source>
</evidence>
<feature type="region of interest" description="Disordered" evidence="5">
    <location>
        <begin position="177"/>
        <end position="280"/>
    </location>
</feature>
<keyword evidence="1" id="KW-0134">Cell wall</keyword>
<gene>
    <name evidence="9" type="ORF">SGLAU_12930</name>
</gene>
<evidence type="ECO:0000256" key="7">
    <source>
        <dbReference type="SAM" id="SignalP"/>
    </source>
</evidence>
<evidence type="ECO:0000256" key="3">
    <source>
        <dbReference type="ARBA" id="ARBA00022729"/>
    </source>
</evidence>
<keyword evidence="4" id="KW-0572">Peptidoglycan-anchor</keyword>
<keyword evidence="3 7" id="KW-0732">Signal</keyword>
<dbReference type="PROSITE" id="PS50847">
    <property type="entry name" value="GRAM_POS_ANCHORING"/>
    <property type="match status" value="1"/>
</dbReference>
<evidence type="ECO:0000256" key="1">
    <source>
        <dbReference type="ARBA" id="ARBA00022512"/>
    </source>
</evidence>
<keyword evidence="6" id="KW-0812">Transmembrane</keyword>
<reference evidence="10" key="1">
    <citation type="journal article" date="2015" name="J. Biotechnol.">
        <title>Complete genome sequence of the actinobacterium Streptomyces glaucescens GLA.O (DSM 40922) consisting of a linear chromosome and one linear plasmid.</title>
        <authorList>
            <person name="Ortseifen V."/>
            <person name="Winkler A."/>
            <person name="Albersmeier A."/>
            <person name="Wendler S."/>
            <person name="Puhler A."/>
            <person name="Kalinowski J."/>
            <person name="Ruckert C."/>
        </authorList>
    </citation>
    <scope>NUCLEOTIDE SEQUENCE [LARGE SCALE GENOMIC DNA]</scope>
    <source>
        <strain evidence="10">DSM 40922 / GLA O</strain>
    </source>
</reference>
<dbReference type="KEGG" id="sgu:SGLAU_12930"/>
<dbReference type="AlphaFoldDB" id="A0A089X5W7"/>
<name>A0A089X5W7_STRGA</name>
<dbReference type="HOGENOM" id="CLU_061389_1_0_11"/>
<feature type="domain" description="Gram-positive cocci surface proteins LPxTG" evidence="8">
    <location>
        <begin position="274"/>
        <end position="307"/>
    </location>
</feature>
<dbReference type="OrthoDB" id="4336829at2"/>
<keyword evidence="10" id="KW-1185">Reference proteome</keyword>
<dbReference type="EMBL" id="CP009438">
    <property type="protein sequence ID" value="AIR98578.1"/>
    <property type="molecule type" value="Genomic_DNA"/>
</dbReference>
<evidence type="ECO:0000259" key="8">
    <source>
        <dbReference type="PROSITE" id="PS50847"/>
    </source>
</evidence>
<accession>A0A089X5W7</accession>
<protein>
    <recommendedName>
        <fullName evidence="8">Gram-positive cocci surface proteins LPxTG domain-containing protein</fullName>
    </recommendedName>
</protein>
<dbReference type="STRING" id="1907.SGLAU_12930"/>
<dbReference type="RefSeq" id="WP_043506564.1">
    <property type="nucleotide sequence ID" value="NZ_CP009438.1"/>
</dbReference>
<dbReference type="InterPro" id="IPR019931">
    <property type="entry name" value="LPXTG_anchor"/>
</dbReference>
<evidence type="ECO:0000313" key="9">
    <source>
        <dbReference type="EMBL" id="AIR98578.1"/>
    </source>
</evidence>
<dbReference type="eggNOG" id="ENOG50343VX">
    <property type="taxonomic scope" value="Bacteria"/>
</dbReference>
<evidence type="ECO:0000256" key="2">
    <source>
        <dbReference type="ARBA" id="ARBA00022525"/>
    </source>
</evidence>
<proteinExistence type="predicted"/>
<evidence type="ECO:0000313" key="10">
    <source>
        <dbReference type="Proteomes" id="UP000029482"/>
    </source>
</evidence>
<organism evidence="9 10">
    <name type="scientific">Streptomyces glaucescens</name>
    <dbReference type="NCBI Taxonomy" id="1907"/>
    <lineage>
        <taxon>Bacteria</taxon>
        <taxon>Bacillati</taxon>
        <taxon>Actinomycetota</taxon>
        <taxon>Actinomycetes</taxon>
        <taxon>Kitasatosporales</taxon>
        <taxon>Streptomycetaceae</taxon>
        <taxon>Streptomyces</taxon>
    </lineage>
</organism>
<keyword evidence="6" id="KW-1133">Transmembrane helix</keyword>